<keyword evidence="6" id="KW-0408">Iron</keyword>
<evidence type="ECO:0008006" key="13">
    <source>
        <dbReference type="Google" id="ProtNLM"/>
    </source>
</evidence>
<dbReference type="Gene3D" id="1.10.630.10">
    <property type="entry name" value="Cytochrome P450"/>
    <property type="match status" value="1"/>
</dbReference>
<keyword evidence="3" id="KW-0349">Heme</keyword>
<dbReference type="AlphaFoldDB" id="A0A8S0ZWA0"/>
<dbReference type="GO" id="GO:0020037">
    <property type="term" value="F:heme binding"/>
    <property type="evidence" value="ECO:0007669"/>
    <property type="project" value="InterPro"/>
</dbReference>
<evidence type="ECO:0000313" key="10">
    <source>
        <dbReference type="EMBL" id="CAB3261202.1"/>
    </source>
</evidence>
<dbReference type="PANTHER" id="PTHR24279:SF120">
    <property type="entry name" value="CYTOCHROME P450"/>
    <property type="match status" value="1"/>
</dbReference>
<feature type="compositionally biased region" description="Low complexity" evidence="8">
    <location>
        <begin position="23"/>
        <end position="35"/>
    </location>
</feature>
<evidence type="ECO:0000313" key="12">
    <source>
        <dbReference type="Proteomes" id="UP000494256"/>
    </source>
</evidence>
<dbReference type="PANTHER" id="PTHR24279">
    <property type="entry name" value="CYTOCHROME P450"/>
    <property type="match status" value="1"/>
</dbReference>
<evidence type="ECO:0000313" key="11">
    <source>
        <dbReference type="Proteomes" id="UP000494106"/>
    </source>
</evidence>
<dbReference type="GO" id="GO:0016705">
    <property type="term" value="F:oxidoreductase activity, acting on paired donors, with incorporation or reduction of molecular oxygen"/>
    <property type="evidence" value="ECO:0007669"/>
    <property type="project" value="InterPro"/>
</dbReference>
<evidence type="ECO:0000256" key="7">
    <source>
        <dbReference type="ARBA" id="ARBA00023033"/>
    </source>
</evidence>
<keyword evidence="7" id="KW-0503">Monooxygenase</keyword>
<dbReference type="SUPFAM" id="SSF48264">
    <property type="entry name" value="Cytochrome P450"/>
    <property type="match status" value="1"/>
</dbReference>
<accession>A0A8S0ZWA0</accession>
<dbReference type="InterPro" id="IPR050479">
    <property type="entry name" value="CYP11_CYP27_families"/>
</dbReference>
<protein>
    <recommendedName>
        <fullName evidence="13">Cytochrome P450</fullName>
    </recommendedName>
</protein>
<keyword evidence="11" id="KW-1185">Reference proteome</keyword>
<keyword evidence="4" id="KW-0479">Metal-binding</keyword>
<evidence type="ECO:0000256" key="1">
    <source>
        <dbReference type="ARBA" id="ARBA00001971"/>
    </source>
</evidence>
<keyword evidence="5" id="KW-0560">Oxidoreductase</keyword>
<dbReference type="Proteomes" id="UP000494106">
    <property type="component" value="Unassembled WGS sequence"/>
</dbReference>
<dbReference type="GO" id="GO:0004497">
    <property type="term" value="F:monooxygenase activity"/>
    <property type="evidence" value="ECO:0007669"/>
    <property type="project" value="UniProtKB-KW"/>
</dbReference>
<evidence type="ECO:0000256" key="2">
    <source>
        <dbReference type="ARBA" id="ARBA00010617"/>
    </source>
</evidence>
<evidence type="ECO:0000256" key="5">
    <source>
        <dbReference type="ARBA" id="ARBA00023002"/>
    </source>
</evidence>
<evidence type="ECO:0000313" key="9">
    <source>
        <dbReference type="EMBL" id="CAB3236596.1"/>
    </source>
</evidence>
<evidence type="ECO:0000256" key="3">
    <source>
        <dbReference type="ARBA" id="ARBA00022617"/>
    </source>
</evidence>
<feature type="region of interest" description="Disordered" evidence="8">
    <location>
        <begin position="17"/>
        <end position="38"/>
    </location>
</feature>
<name>A0A8S0ZWA0_ARCPL</name>
<comment type="similarity">
    <text evidence="2">Belongs to the cytochrome P450 family.</text>
</comment>
<dbReference type="OrthoDB" id="2789670at2759"/>
<reference evidence="11 12" key="1">
    <citation type="submission" date="2020-04" db="EMBL/GenBank/DDBJ databases">
        <authorList>
            <person name="Wallbank WR R."/>
            <person name="Pardo Diaz C."/>
            <person name="Kozak K."/>
            <person name="Martin S."/>
            <person name="Jiggins C."/>
            <person name="Moest M."/>
            <person name="Warren A I."/>
            <person name="Byers J.R.P. K."/>
            <person name="Montejo-Kovacevich G."/>
            <person name="Yen C E."/>
        </authorList>
    </citation>
    <scope>NUCLEOTIDE SEQUENCE [LARGE SCALE GENOMIC DNA]</scope>
</reference>
<dbReference type="InterPro" id="IPR036396">
    <property type="entry name" value="Cyt_P450_sf"/>
</dbReference>
<sequence>MSKSTLLIRQTLFHRPRRNIAGSSSQRTSTSPQRRNAAAPALATNIRPFNEIPGPIALPMLRHSAHVLPRIGSYHHTVGLGLLEGLRDKYGDLVRLAKASRTRPVLYVFDPELMQEVYESRATEPPRFEKSPLCHHRRGIGECPAHSDETKAIWAAIRALLKDGTLLKNYEKAFDDIAADTTRRLGELRYAENALNEELETEIYRWAIETIGMMIFGIRLGCLDGAVHRPCSKTRKPEKTSMDDEIQDLCSLSKRCFEELTPAERLVRCSRDIADGNFLVRSEATLKTENQTFNNALKAFDRHFNLTEHFLVKALEELNSAELRPEQTLLDKLRPLERRMLPLAADILLAGVNPLAQTALHMFYQLSLHAARQQRAHDEVHWSIASRNEGDSPELPYVAACAREAMRLHPATGGVVRRNREPILLAGFEIPAGVDIVLAHGVTSKSEKQWGRANAFVPERWCSEGWQPLKASRAHPYASKPFGESCPGTGAVGSMLSALTTRVLDKYRLEWHGPSPSVATSGVNRLHPPFYFVLQNAA</sequence>
<dbReference type="Pfam" id="PF00067">
    <property type="entry name" value="p450"/>
    <property type="match status" value="1"/>
</dbReference>
<dbReference type="InterPro" id="IPR001128">
    <property type="entry name" value="Cyt_P450"/>
</dbReference>
<dbReference type="Proteomes" id="UP000494256">
    <property type="component" value="Unassembled WGS sequence"/>
</dbReference>
<dbReference type="EMBL" id="CADEBC010000858">
    <property type="protein sequence ID" value="CAB3261202.1"/>
    <property type="molecule type" value="Genomic_DNA"/>
</dbReference>
<gene>
    <name evidence="10" type="ORF">APLA_LOCUS17693</name>
    <name evidence="9" type="ORF">APLA_LOCUS7464</name>
</gene>
<evidence type="ECO:0000256" key="4">
    <source>
        <dbReference type="ARBA" id="ARBA00022723"/>
    </source>
</evidence>
<dbReference type="EMBL" id="CADEBD010000302">
    <property type="protein sequence ID" value="CAB3236596.1"/>
    <property type="molecule type" value="Genomic_DNA"/>
</dbReference>
<comment type="caution">
    <text evidence="9">The sequence shown here is derived from an EMBL/GenBank/DDBJ whole genome shotgun (WGS) entry which is preliminary data.</text>
</comment>
<evidence type="ECO:0000256" key="8">
    <source>
        <dbReference type="SAM" id="MobiDB-lite"/>
    </source>
</evidence>
<comment type="cofactor">
    <cofactor evidence="1">
        <name>heme</name>
        <dbReference type="ChEBI" id="CHEBI:30413"/>
    </cofactor>
</comment>
<organism evidence="9 12">
    <name type="scientific">Arctia plantaginis</name>
    <name type="common">Wood tiger moth</name>
    <name type="synonym">Phalaena plantaginis</name>
    <dbReference type="NCBI Taxonomy" id="874455"/>
    <lineage>
        <taxon>Eukaryota</taxon>
        <taxon>Metazoa</taxon>
        <taxon>Ecdysozoa</taxon>
        <taxon>Arthropoda</taxon>
        <taxon>Hexapoda</taxon>
        <taxon>Insecta</taxon>
        <taxon>Pterygota</taxon>
        <taxon>Neoptera</taxon>
        <taxon>Endopterygota</taxon>
        <taxon>Lepidoptera</taxon>
        <taxon>Glossata</taxon>
        <taxon>Ditrysia</taxon>
        <taxon>Noctuoidea</taxon>
        <taxon>Erebidae</taxon>
        <taxon>Arctiinae</taxon>
        <taxon>Arctia</taxon>
    </lineage>
</organism>
<evidence type="ECO:0000256" key="6">
    <source>
        <dbReference type="ARBA" id="ARBA00023004"/>
    </source>
</evidence>
<dbReference type="GO" id="GO:0005506">
    <property type="term" value="F:iron ion binding"/>
    <property type="evidence" value="ECO:0007669"/>
    <property type="project" value="InterPro"/>
</dbReference>
<proteinExistence type="inferred from homology"/>